<feature type="compositionally biased region" description="Low complexity" evidence="1">
    <location>
        <begin position="9"/>
        <end position="33"/>
    </location>
</feature>
<keyword evidence="2" id="KW-0472">Membrane</keyword>
<keyword evidence="4" id="KW-1185">Reference proteome</keyword>
<dbReference type="RefSeq" id="WP_141917137.1">
    <property type="nucleotide sequence ID" value="NZ_BAAAYS010000021.1"/>
</dbReference>
<evidence type="ECO:0000313" key="4">
    <source>
        <dbReference type="Proteomes" id="UP000318331"/>
    </source>
</evidence>
<evidence type="ECO:0000313" key="3">
    <source>
        <dbReference type="EMBL" id="TQM63186.1"/>
    </source>
</evidence>
<feature type="transmembrane region" description="Helical" evidence="2">
    <location>
        <begin position="50"/>
        <end position="74"/>
    </location>
</feature>
<comment type="caution">
    <text evidence="3">The sequence shown here is derived from an EMBL/GenBank/DDBJ whole genome shotgun (WGS) entry which is preliminary data.</text>
</comment>
<gene>
    <name evidence="3" type="ORF">FB466_1441</name>
</gene>
<dbReference type="AlphaFoldDB" id="A0A543HXW2"/>
<sequence length="188" mass="20847">MKMPRLRLRSGSGTSGTSGTPPRRSRAEAAPPAESASELRSWFRGLRFSGFSIIMMGLLALGIVILSPSLSVYLDQRQQITELQESVRLKQEALDNATDEQKRWQDPSFVRSEARNRLFYVMRGETQLVVIDDVQIPANTGPVATPELRRTETDWVEALAYSVLASGTTTKDAQQLQDAGTTTDEESE</sequence>
<dbReference type="Pfam" id="PF04977">
    <property type="entry name" value="DivIC"/>
    <property type="match status" value="1"/>
</dbReference>
<protein>
    <submittedName>
        <fullName evidence="3">Septum formation initiator</fullName>
    </submittedName>
</protein>
<dbReference type="InterPro" id="IPR007060">
    <property type="entry name" value="FtsL/DivIC"/>
</dbReference>
<proteinExistence type="predicted"/>
<evidence type="ECO:0000256" key="1">
    <source>
        <dbReference type="SAM" id="MobiDB-lite"/>
    </source>
</evidence>
<organism evidence="3 4">
    <name type="scientific">Klugiella xanthotipulae</name>
    <dbReference type="NCBI Taxonomy" id="244735"/>
    <lineage>
        <taxon>Bacteria</taxon>
        <taxon>Bacillati</taxon>
        <taxon>Actinomycetota</taxon>
        <taxon>Actinomycetes</taxon>
        <taxon>Micrococcales</taxon>
        <taxon>Microbacteriaceae</taxon>
        <taxon>Klugiella</taxon>
    </lineage>
</organism>
<dbReference type="OrthoDB" id="5187715at2"/>
<accession>A0A543HXW2</accession>
<reference evidence="3 4" key="1">
    <citation type="submission" date="2019-06" db="EMBL/GenBank/DDBJ databases">
        <title>Sequencing the genomes of 1000 actinobacteria strains.</title>
        <authorList>
            <person name="Klenk H.-P."/>
        </authorList>
    </citation>
    <scope>NUCLEOTIDE SEQUENCE [LARGE SCALE GENOMIC DNA]</scope>
    <source>
        <strain evidence="3 4">DSM 18031</strain>
    </source>
</reference>
<feature type="region of interest" description="Disordered" evidence="1">
    <location>
        <begin position="1"/>
        <end position="33"/>
    </location>
</feature>
<name>A0A543HXW2_9MICO</name>
<evidence type="ECO:0000256" key="2">
    <source>
        <dbReference type="SAM" id="Phobius"/>
    </source>
</evidence>
<dbReference type="Proteomes" id="UP000318331">
    <property type="component" value="Unassembled WGS sequence"/>
</dbReference>
<keyword evidence="2" id="KW-1133">Transmembrane helix</keyword>
<dbReference type="EMBL" id="VFPN01000002">
    <property type="protein sequence ID" value="TQM63186.1"/>
    <property type="molecule type" value="Genomic_DNA"/>
</dbReference>
<keyword evidence="2" id="KW-0812">Transmembrane</keyword>